<dbReference type="Gene3D" id="3.40.50.300">
    <property type="entry name" value="P-loop containing nucleotide triphosphate hydrolases"/>
    <property type="match status" value="1"/>
</dbReference>
<sequence length="332" mass="35590">MSATTPIPLTLLTGFLGSGKTSLLRRLIHQPGFARCAVIVNEFGEVGLDQALVTDQSDDRDIQLLDSGCLCCLASSAIQDTLASLYYRRLRGDIPWFDRVLIETSGLAEPGPIINAVYGDGSLCRQFRFDGVISTFDAGFGQADVDTYHEAKTQLLMSDTIVLTKGDMYPDTGRLAAWLAVLHPAARILDNRMADDALARDLLDSTAAPVRPAGPSAADSPPTALRHLLAYGIHSVTVDVPGPVGWPAWAAFVRGVQHGYADRLLRLKGVLPFAEAGPMAVHAVHHVFSTPAAAAGTPSRLIGKLVFIVRDLDRAEVEQMVRLLATPADEIG</sequence>
<dbReference type="InterPro" id="IPR027417">
    <property type="entry name" value="P-loop_NTPase"/>
</dbReference>
<dbReference type="InterPro" id="IPR011629">
    <property type="entry name" value="CobW-like_C"/>
</dbReference>
<dbReference type="InterPro" id="IPR036627">
    <property type="entry name" value="CobW-likC_sf"/>
</dbReference>
<dbReference type="PANTHER" id="PTHR13748:SF62">
    <property type="entry name" value="COBW DOMAIN-CONTAINING PROTEIN"/>
    <property type="match status" value="1"/>
</dbReference>
<comment type="catalytic activity">
    <reaction evidence="6">
        <text>GTP + H2O = GDP + phosphate + H(+)</text>
        <dbReference type="Rhea" id="RHEA:19669"/>
        <dbReference type="ChEBI" id="CHEBI:15377"/>
        <dbReference type="ChEBI" id="CHEBI:15378"/>
        <dbReference type="ChEBI" id="CHEBI:37565"/>
        <dbReference type="ChEBI" id="CHEBI:43474"/>
        <dbReference type="ChEBI" id="CHEBI:58189"/>
    </reaction>
    <physiologicalReaction direction="left-to-right" evidence="6">
        <dbReference type="Rhea" id="RHEA:19670"/>
    </physiologicalReaction>
</comment>
<evidence type="ECO:0000256" key="2">
    <source>
        <dbReference type="ARBA" id="ARBA00022801"/>
    </source>
</evidence>
<dbReference type="SUPFAM" id="SSF90002">
    <property type="entry name" value="Hypothetical protein YjiA, C-terminal domain"/>
    <property type="match status" value="1"/>
</dbReference>
<dbReference type="InterPro" id="IPR003495">
    <property type="entry name" value="CobW/HypB/UreG_nucleotide-bd"/>
</dbReference>
<dbReference type="CDD" id="cd03112">
    <property type="entry name" value="CobW-like"/>
    <property type="match status" value="1"/>
</dbReference>
<evidence type="ECO:0000256" key="5">
    <source>
        <dbReference type="ARBA" id="ARBA00045658"/>
    </source>
</evidence>
<comment type="similarity">
    <text evidence="4">Belongs to the SIMIBI class G3E GTPase family. ZNG1 subfamily.</text>
</comment>
<dbReference type="PANTHER" id="PTHR13748">
    <property type="entry name" value="COBW-RELATED"/>
    <property type="match status" value="1"/>
</dbReference>
<feature type="domain" description="CobW C-terminal" evidence="7">
    <location>
        <begin position="233"/>
        <end position="325"/>
    </location>
</feature>
<dbReference type="InterPro" id="IPR051316">
    <property type="entry name" value="Zinc-reg_GTPase_activator"/>
</dbReference>
<evidence type="ECO:0000313" key="9">
    <source>
        <dbReference type="Proteomes" id="UP001175604"/>
    </source>
</evidence>
<dbReference type="Pfam" id="PF07683">
    <property type="entry name" value="CobW_C"/>
    <property type="match status" value="1"/>
</dbReference>
<protein>
    <submittedName>
        <fullName evidence="8">GTP-binding protein</fullName>
    </submittedName>
</protein>
<keyword evidence="1" id="KW-0547">Nucleotide-binding</keyword>
<name>A0ABT7W3C7_9BORD</name>
<dbReference type="Gene3D" id="3.30.1220.10">
    <property type="entry name" value="CobW-like, C-terminal domain"/>
    <property type="match status" value="1"/>
</dbReference>
<evidence type="ECO:0000256" key="4">
    <source>
        <dbReference type="ARBA" id="ARBA00034320"/>
    </source>
</evidence>
<evidence type="ECO:0000259" key="7">
    <source>
        <dbReference type="SMART" id="SM00833"/>
    </source>
</evidence>
<evidence type="ECO:0000313" key="8">
    <source>
        <dbReference type="EMBL" id="MDM9559660.1"/>
    </source>
</evidence>
<evidence type="ECO:0000256" key="1">
    <source>
        <dbReference type="ARBA" id="ARBA00022741"/>
    </source>
</evidence>
<organism evidence="8 9">
    <name type="scientific">Bordetella petrii</name>
    <dbReference type="NCBI Taxonomy" id="94624"/>
    <lineage>
        <taxon>Bacteria</taxon>
        <taxon>Pseudomonadati</taxon>
        <taxon>Pseudomonadota</taxon>
        <taxon>Betaproteobacteria</taxon>
        <taxon>Burkholderiales</taxon>
        <taxon>Alcaligenaceae</taxon>
        <taxon>Bordetella</taxon>
    </lineage>
</organism>
<dbReference type="SUPFAM" id="SSF52540">
    <property type="entry name" value="P-loop containing nucleoside triphosphate hydrolases"/>
    <property type="match status" value="1"/>
</dbReference>
<keyword evidence="3" id="KW-0143">Chaperone</keyword>
<evidence type="ECO:0000256" key="3">
    <source>
        <dbReference type="ARBA" id="ARBA00023186"/>
    </source>
</evidence>
<comment type="caution">
    <text evidence="8">The sequence shown here is derived from an EMBL/GenBank/DDBJ whole genome shotgun (WGS) entry which is preliminary data.</text>
</comment>
<proteinExistence type="inferred from homology"/>
<dbReference type="RefSeq" id="WP_289785686.1">
    <property type="nucleotide sequence ID" value="NZ_JAUDJE010000008.1"/>
</dbReference>
<dbReference type="Pfam" id="PF02492">
    <property type="entry name" value="cobW"/>
    <property type="match status" value="1"/>
</dbReference>
<accession>A0ABT7W3C7</accession>
<dbReference type="EMBL" id="JAUDJE010000008">
    <property type="protein sequence ID" value="MDM9559660.1"/>
    <property type="molecule type" value="Genomic_DNA"/>
</dbReference>
<comment type="function">
    <text evidence="5">Zinc chaperone that directly transfers zinc cofactor to target proteins, thereby activating them. Zinc is transferred from the CXCC motif in the GTPase domain to the zinc binding site in target proteins in a process requiring GTP hydrolysis.</text>
</comment>
<dbReference type="Proteomes" id="UP001175604">
    <property type="component" value="Unassembled WGS sequence"/>
</dbReference>
<evidence type="ECO:0000256" key="6">
    <source>
        <dbReference type="ARBA" id="ARBA00049117"/>
    </source>
</evidence>
<keyword evidence="2" id="KW-0378">Hydrolase</keyword>
<dbReference type="SMART" id="SM00833">
    <property type="entry name" value="CobW_C"/>
    <property type="match status" value="1"/>
</dbReference>
<reference evidence="8" key="1">
    <citation type="submission" date="2023-06" db="EMBL/GenBank/DDBJ databases">
        <title>full genome analysis of Phenantherene degrader P3.</title>
        <authorList>
            <person name="Akbar A."/>
            <person name="Rahmeh R."/>
            <person name="Kishk M."/>
        </authorList>
    </citation>
    <scope>NUCLEOTIDE SEQUENCE</scope>
    <source>
        <strain evidence="8">P3</strain>
    </source>
</reference>
<keyword evidence="9" id="KW-1185">Reference proteome</keyword>
<gene>
    <name evidence="8" type="ORF">QUC21_11520</name>
</gene>